<keyword evidence="6 12" id="KW-0489">Methyltransferase</keyword>
<dbReference type="SUPFAM" id="SSF53335">
    <property type="entry name" value="S-adenosyl-L-methionine-dependent methyltransferases"/>
    <property type="match status" value="1"/>
</dbReference>
<evidence type="ECO:0000256" key="8">
    <source>
        <dbReference type="ARBA" id="ARBA00022691"/>
    </source>
</evidence>
<dbReference type="GO" id="GO:0032259">
    <property type="term" value="P:methylation"/>
    <property type="evidence" value="ECO:0007669"/>
    <property type="project" value="UniProtKB-KW"/>
</dbReference>
<evidence type="ECO:0000313" key="12">
    <source>
        <dbReference type="EMBL" id="MBB5866662.1"/>
    </source>
</evidence>
<dbReference type="InterPro" id="IPR029063">
    <property type="entry name" value="SAM-dependent_MTases_sf"/>
</dbReference>
<organism evidence="12 13">
    <name type="scientific">Allocatelliglobosispora scoriae</name>
    <dbReference type="NCBI Taxonomy" id="643052"/>
    <lineage>
        <taxon>Bacteria</taxon>
        <taxon>Bacillati</taxon>
        <taxon>Actinomycetota</taxon>
        <taxon>Actinomycetes</taxon>
        <taxon>Micromonosporales</taxon>
        <taxon>Micromonosporaceae</taxon>
        <taxon>Allocatelliglobosispora</taxon>
    </lineage>
</organism>
<dbReference type="PANTHER" id="PTHR11579:SF0">
    <property type="entry name" value="PROTEIN-L-ISOASPARTATE(D-ASPARTATE) O-METHYLTRANSFERASE"/>
    <property type="match status" value="1"/>
</dbReference>
<evidence type="ECO:0000256" key="1">
    <source>
        <dbReference type="ARBA" id="ARBA00004496"/>
    </source>
</evidence>
<evidence type="ECO:0000313" key="13">
    <source>
        <dbReference type="Proteomes" id="UP000587527"/>
    </source>
</evidence>
<sequence length="372" mass="40737">MTEPAPWLAAKQALADDLFGEQDSWPARAFNRASRHTFIPPRALHAWPDRSTMDQIDLAADPDGWYRAVYSDHVIVTQQDKTGRSTSSCSQPSMVFAMLTQLDPQPGERVLEIGTGTGWNAGLLAAYLGADQVVSVEVDVDLAEQASGRLRAAGLPVRVITGDGLSRVPDEAPFDRLISTATVHTVPYAWVQQTMRAGVIVTPWRSDLDSGAILSLMVAGDGASASGNFTDIGSSFMSIRTQQFTAPDAPTNFTELATTSVPAIGPEDLFGEHAKFAIGLLVPGCLSWFDYNDEGLIDTVWLCAADSWAALHLATTVHQYGPRRLWDEVESAYHWWVEQDRPAYSRFGVTVTRRQQQVWLDTPDQIVTKTDA</sequence>
<dbReference type="EC" id="2.1.1.77" evidence="3"/>
<keyword evidence="7 12" id="KW-0808">Transferase</keyword>
<evidence type="ECO:0000256" key="4">
    <source>
        <dbReference type="ARBA" id="ARBA00013346"/>
    </source>
</evidence>
<evidence type="ECO:0000256" key="3">
    <source>
        <dbReference type="ARBA" id="ARBA00011890"/>
    </source>
</evidence>
<evidence type="ECO:0000256" key="2">
    <source>
        <dbReference type="ARBA" id="ARBA00005369"/>
    </source>
</evidence>
<evidence type="ECO:0000256" key="6">
    <source>
        <dbReference type="ARBA" id="ARBA00022603"/>
    </source>
</evidence>
<proteinExistence type="inferred from homology"/>
<name>A0A841BIQ9_9ACTN</name>
<dbReference type="Gene3D" id="3.40.50.150">
    <property type="entry name" value="Vaccinia Virus protein VP39"/>
    <property type="match status" value="1"/>
</dbReference>
<keyword evidence="13" id="KW-1185">Reference proteome</keyword>
<comment type="subcellular location">
    <subcellularLocation>
        <location evidence="1">Cytoplasm</location>
    </subcellularLocation>
</comment>
<evidence type="ECO:0000256" key="10">
    <source>
        <dbReference type="ARBA" id="ARBA00031323"/>
    </source>
</evidence>
<dbReference type="InterPro" id="IPR000682">
    <property type="entry name" value="PCMT"/>
</dbReference>
<keyword evidence="5" id="KW-0963">Cytoplasm</keyword>
<dbReference type="GO" id="GO:0005737">
    <property type="term" value="C:cytoplasm"/>
    <property type="evidence" value="ECO:0007669"/>
    <property type="project" value="UniProtKB-SubCell"/>
</dbReference>
<dbReference type="AlphaFoldDB" id="A0A841BIQ9"/>
<gene>
    <name evidence="12" type="ORF">F4553_000041</name>
</gene>
<protein>
    <recommendedName>
        <fullName evidence="4">Protein-L-isoaspartate O-methyltransferase</fullName>
        <ecNumber evidence="3">2.1.1.77</ecNumber>
    </recommendedName>
    <alternativeName>
        <fullName evidence="11">L-isoaspartyl protein carboxyl methyltransferase</fullName>
    </alternativeName>
    <alternativeName>
        <fullName evidence="9">Protein L-isoaspartyl methyltransferase</fullName>
    </alternativeName>
    <alternativeName>
        <fullName evidence="10">Protein-beta-aspartate methyltransferase</fullName>
    </alternativeName>
</protein>
<comment type="similarity">
    <text evidence="2">Belongs to the methyltransferase superfamily. L-isoaspartyl/D-aspartyl protein methyltransferase family.</text>
</comment>
<evidence type="ECO:0000256" key="5">
    <source>
        <dbReference type="ARBA" id="ARBA00022490"/>
    </source>
</evidence>
<dbReference type="Pfam" id="PF01135">
    <property type="entry name" value="PCMT"/>
    <property type="match status" value="1"/>
</dbReference>
<reference evidence="12 13" key="1">
    <citation type="submission" date="2020-08" db="EMBL/GenBank/DDBJ databases">
        <title>Sequencing the genomes of 1000 actinobacteria strains.</title>
        <authorList>
            <person name="Klenk H.-P."/>
        </authorList>
    </citation>
    <scope>NUCLEOTIDE SEQUENCE [LARGE SCALE GENOMIC DNA]</scope>
    <source>
        <strain evidence="12 13">DSM 45362</strain>
    </source>
</reference>
<dbReference type="CDD" id="cd02440">
    <property type="entry name" value="AdoMet_MTases"/>
    <property type="match status" value="1"/>
</dbReference>
<dbReference type="PANTHER" id="PTHR11579">
    <property type="entry name" value="PROTEIN-L-ISOASPARTATE O-METHYLTRANSFERASE"/>
    <property type="match status" value="1"/>
</dbReference>
<evidence type="ECO:0000256" key="9">
    <source>
        <dbReference type="ARBA" id="ARBA00030757"/>
    </source>
</evidence>
<dbReference type="EMBL" id="JACHMN010000001">
    <property type="protein sequence ID" value="MBB5866662.1"/>
    <property type="molecule type" value="Genomic_DNA"/>
</dbReference>
<evidence type="ECO:0000256" key="11">
    <source>
        <dbReference type="ARBA" id="ARBA00031350"/>
    </source>
</evidence>
<dbReference type="GO" id="GO:0004719">
    <property type="term" value="F:protein-L-isoaspartate (D-aspartate) O-methyltransferase activity"/>
    <property type="evidence" value="ECO:0007669"/>
    <property type="project" value="UniProtKB-EC"/>
</dbReference>
<keyword evidence="8" id="KW-0949">S-adenosyl-L-methionine</keyword>
<accession>A0A841BIQ9</accession>
<dbReference type="RefSeq" id="WP_184830621.1">
    <property type="nucleotide sequence ID" value="NZ_JACHMN010000001.1"/>
</dbReference>
<dbReference type="Proteomes" id="UP000587527">
    <property type="component" value="Unassembled WGS sequence"/>
</dbReference>
<evidence type="ECO:0000256" key="7">
    <source>
        <dbReference type="ARBA" id="ARBA00022679"/>
    </source>
</evidence>
<comment type="caution">
    <text evidence="12">The sequence shown here is derived from an EMBL/GenBank/DDBJ whole genome shotgun (WGS) entry which is preliminary data.</text>
</comment>